<evidence type="ECO:0000259" key="4">
    <source>
        <dbReference type="Pfam" id="PF02874"/>
    </source>
</evidence>
<dbReference type="PANTHER" id="PTHR43389">
    <property type="entry name" value="V-TYPE PROTON ATPASE SUBUNIT B"/>
    <property type="match status" value="1"/>
</dbReference>
<organism evidence="5">
    <name type="scientific">marine sediment metagenome</name>
    <dbReference type="NCBI Taxonomy" id="412755"/>
    <lineage>
        <taxon>unclassified sequences</taxon>
        <taxon>metagenomes</taxon>
        <taxon>ecological metagenomes</taxon>
    </lineage>
</organism>
<dbReference type="InterPro" id="IPR004100">
    <property type="entry name" value="ATPase_F1/V1/A1_a/bsu_N"/>
</dbReference>
<dbReference type="Gene3D" id="3.40.50.12240">
    <property type="match status" value="1"/>
</dbReference>
<dbReference type="InterPro" id="IPR036121">
    <property type="entry name" value="ATPase_F1/V1/A1_a/bsu_N_sf"/>
</dbReference>
<evidence type="ECO:0000256" key="2">
    <source>
        <dbReference type="ARBA" id="ARBA00022448"/>
    </source>
</evidence>
<dbReference type="SUPFAM" id="SSF50615">
    <property type="entry name" value="N-terminal domain of alpha and beta subunits of F1 ATP synthase"/>
    <property type="match status" value="1"/>
</dbReference>
<dbReference type="EMBL" id="BARV01007691">
    <property type="protein sequence ID" value="GAI11402.1"/>
    <property type="molecule type" value="Genomic_DNA"/>
</dbReference>
<feature type="non-terminal residue" evidence="5">
    <location>
        <position position="121"/>
    </location>
</feature>
<feature type="domain" description="ATPase F1/V1/A1 complex alpha/beta subunit N-terminal" evidence="4">
    <location>
        <begin position="9"/>
        <end position="75"/>
    </location>
</feature>
<dbReference type="Pfam" id="PF02874">
    <property type="entry name" value="ATP-synt_ab_N"/>
    <property type="match status" value="1"/>
</dbReference>
<protein>
    <recommendedName>
        <fullName evidence="4">ATPase F1/V1/A1 complex alpha/beta subunit N-terminal domain-containing protein</fullName>
    </recommendedName>
</protein>
<dbReference type="CDD" id="cd18118">
    <property type="entry name" value="ATP-synt_V_A-type_beta_N"/>
    <property type="match status" value="1"/>
</dbReference>
<keyword evidence="3" id="KW-0406">Ion transport</keyword>
<keyword evidence="2" id="KW-0813">Transport</keyword>
<evidence type="ECO:0000313" key="5">
    <source>
        <dbReference type="EMBL" id="GAI11402.1"/>
    </source>
</evidence>
<reference evidence="5" key="1">
    <citation type="journal article" date="2014" name="Front. Microbiol.">
        <title>High frequency of phylogenetically diverse reductive dehalogenase-homologous genes in deep subseafloor sedimentary metagenomes.</title>
        <authorList>
            <person name="Kawai M."/>
            <person name="Futagami T."/>
            <person name="Toyoda A."/>
            <person name="Takaki Y."/>
            <person name="Nishi S."/>
            <person name="Hori S."/>
            <person name="Arai W."/>
            <person name="Tsubouchi T."/>
            <person name="Morono Y."/>
            <person name="Uchiyama I."/>
            <person name="Ito T."/>
            <person name="Fujiyama A."/>
            <person name="Inagaki F."/>
            <person name="Takami H."/>
        </authorList>
    </citation>
    <scope>NUCLEOTIDE SEQUENCE</scope>
    <source>
        <strain evidence="5">Expedition CK06-06</strain>
    </source>
</reference>
<comment type="similarity">
    <text evidence="1">Belongs to the ATPase alpha/beta chains family.</text>
</comment>
<evidence type="ECO:0000256" key="1">
    <source>
        <dbReference type="ARBA" id="ARBA00008936"/>
    </source>
</evidence>
<dbReference type="GO" id="GO:1902600">
    <property type="term" value="P:proton transmembrane transport"/>
    <property type="evidence" value="ECO:0007669"/>
    <property type="project" value="InterPro"/>
</dbReference>
<gene>
    <name evidence="5" type="ORF">S06H3_15615</name>
</gene>
<dbReference type="PANTHER" id="PTHR43389:SF4">
    <property type="entry name" value="V-TYPE PROTON ATPASE SUBUNIT B"/>
    <property type="match status" value="1"/>
</dbReference>
<evidence type="ECO:0000256" key="3">
    <source>
        <dbReference type="ARBA" id="ARBA00023065"/>
    </source>
</evidence>
<name>X1KWC9_9ZZZZ</name>
<dbReference type="InterPro" id="IPR022879">
    <property type="entry name" value="V-ATPase_su_B/beta"/>
</dbReference>
<proteinExistence type="inferred from homology"/>
<accession>X1KWC9</accession>
<dbReference type="AlphaFoldDB" id="X1KWC9"/>
<comment type="caution">
    <text evidence="5">The sequence shown here is derived from an EMBL/GenBank/DDBJ whole genome shotgun (WGS) entry which is preliminary data.</text>
</comment>
<dbReference type="GO" id="GO:0046034">
    <property type="term" value="P:ATP metabolic process"/>
    <property type="evidence" value="ECO:0007669"/>
    <property type="project" value="InterPro"/>
</dbReference>
<sequence length="121" mass="12959">MIRREYLTVAEVSGPLMIVGGVSGVAYGEVVEVTTPDGETKHGQVLDAYENRAVVQVYEGTSGIDTLKTRVRFTGETIKFGVGLELLGRIFSGRGEPIDGGPKPIFEDKWDVHGAPINPAA</sequence>